<proteinExistence type="inferred from homology"/>
<sequence>MKSICVYCGSNFGARSSYLEAAQKLGIEMAKREITLVYAGGNVGLVTTLTATLLAM</sequence>
<dbReference type="RefSeq" id="WP_016876898.1">
    <property type="nucleotide sequence ID" value="NZ_AJLN01000063.1"/>
</dbReference>
<reference evidence="3 4" key="1">
    <citation type="journal article" date="2019" name="Genome Biol. Evol.">
        <title>Day and night: Metabolic profiles and evolutionary relationships of six axenic non-marine cyanobacteria.</title>
        <authorList>
            <person name="Will S.E."/>
            <person name="Henke P."/>
            <person name="Boedeker C."/>
            <person name="Huang S."/>
            <person name="Brinkmann H."/>
            <person name="Rohde M."/>
            <person name="Jarek M."/>
            <person name="Friedl T."/>
            <person name="Seufert S."/>
            <person name="Schumacher M."/>
            <person name="Overmann J."/>
            <person name="Neumann-Schaal M."/>
            <person name="Petersen J."/>
        </authorList>
    </citation>
    <scope>NUCLEOTIDE SEQUENCE [LARGE SCALE GENOMIC DNA]</scope>
    <source>
        <strain evidence="3 4">PCC 6912</strain>
    </source>
</reference>
<name>A0A3S0ZL23_CHLFR</name>
<comment type="caution">
    <text evidence="3">The sequence shown here is derived from an EMBL/GenBank/DDBJ whole genome shotgun (WGS) entry which is preliminary data.</text>
</comment>
<dbReference type="Gene3D" id="3.40.50.450">
    <property type="match status" value="1"/>
</dbReference>
<gene>
    <name evidence="3" type="ORF">PCC6912_36610</name>
</gene>
<keyword evidence="2" id="KW-0812">Transmembrane</keyword>
<organism evidence="3 4">
    <name type="scientific">Chlorogloeopsis fritschii PCC 6912</name>
    <dbReference type="NCBI Taxonomy" id="211165"/>
    <lineage>
        <taxon>Bacteria</taxon>
        <taxon>Bacillati</taxon>
        <taxon>Cyanobacteriota</taxon>
        <taxon>Cyanophyceae</taxon>
        <taxon>Nostocales</taxon>
        <taxon>Chlorogloeopsidaceae</taxon>
        <taxon>Chlorogloeopsis</taxon>
    </lineage>
</organism>
<protein>
    <recommendedName>
        <fullName evidence="5">TIGR00730 family Rossman fold protein</fullName>
    </recommendedName>
</protein>
<dbReference type="EMBL" id="RSCJ01000015">
    <property type="protein sequence ID" value="RUR78319.1"/>
    <property type="molecule type" value="Genomic_DNA"/>
</dbReference>
<evidence type="ECO:0000256" key="2">
    <source>
        <dbReference type="SAM" id="Phobius"/>
    </source>
</evidence>
<evidence type="ECO:0000313" key="3">
    <source>
        <dbReference type="EMBL" id="RUR78319.1"/>
    </source>
</evidence>
<comment type="similarity">
    <text evidence="1">Belongs to the LOG family.</text>
</comment>
<evidence type="ECO:0000313" key="4">
    <source>
        <dbReference type="Proteomes" id="UP000268857"/>
    </source>
</evidence>
<feature type="transmembrane region" description="Helical" evidence="2">
    <location>
        <begin position="34"/>
        <end position="55"/>
    </location>
</feature>
<evidence type="ECO:0008006" key="5">
    <source>
        <dbReference type="Google" id="ProtNLM"/>
    </source>
</evidence>
<dbReference type="PANTHER" id="PTHR31223:SF70">
    <property type="entry name" value="LOG FAMILY PROTEIN YJL055W"/>
    <property type="match status" value="1"/>
</dbReference>
<dbReference type="GO" id="GO:0005829">
    <property type="term" value="C:cytosol"/>
    <property type="evidence" value="ECO:0007669"/>
    <property type="project" value="TreeGrafter"/>
</dbReference>
<dbReference type="SUPFAM" id="SSF102405">
    <property type="entry name" value="MCP/YpsA-like"/>
    <property type="match status" value="1"/>
</dbReference>
<dbReference type="GO" id="GO:0016799">
    <property type="term" value="F:hydrolase activity, hydrolyzing N-glycosyl compounds"/>
    <property type="evidence" value="ECO:0007669"/>
    <property type="project" value="TreeGrafter"/>
</dbReference>
<keyword evidence="2" id="KW-0472">Membrane</keyword>
<dbReference type="GO" id="GO:0009691">
    <property type="term" value="P:cytokinin biosynthetic process"/>
    <property type="evidence" value="ECO:0007669"/>
    <property type="project" value="TreeGrafter"/>
</dbReference>
<keyword evidence="2" id="KW-1133">Transmembrane helix</keyword>
<accession>A0A3S0ZL23</accession>
<dbReference type="AlphaFoldDB" id="A0A3S0ZL23"/>
<keyword evidence="4" id="KW-1185">Reference proteome</keyword>
<evidence type="ECO:0000256" key="1">
    <source>
        <dbReference type="ARBA" id="ARBA00006763"/>
    </source>
</evidence>
<dbReference type="Proteomes" id="UP000268857">
    <property type="component" value="Unassembled WGS sequence"/>
</dbReference>
<dbReference type="STRING" id="211165.GCA_000317285_02130"/>
<dbReference type="PANTHER" id="PTHR31223">
    <property type="entry name" value="LOG FAMILY PROTEIN YJL055W"/>
    <property type="match status" value="1"/>
</dbReference>